<reference evidence="4 5" key="1">
    <citation type="journal article" date="2013" name="PLoS ONE">
        <title>Cultivation and Complete Genome Sequencing of Gloeobacter kilaueensis sp. nov., from a Lava Cave in Kilauea Caldera, Hawai'i.</title>
        <authorList>
            <person name="Saw J.H."/>
            <person name="Schatz M."/>
            <person name="Brown M.V."/>
            <person name="Kunkel D.D."/>
            <person name="Foster J.S."/>
            <person name="Shick H."/>
            <person name="Christensen S."/>
            <person name="Hou S."/>
            <person name="Wan X."/>
            <person name="Donachie S.P."/>
        </authorList>
    </citation>
    <scope>NUCLEOTIDE SEQUENCE [LARGE SCALE GENOMIC DNA]</scope>
    <source>
        <strain evidence="5">JS</strain>
    </source>
</reference>
<evidence type="ECO:0000259" key="2">
    <source>
        <dbReference type="Pfam" id="PF00586"/>
    </source>
</evidence>
<dbReference type="OrthoDB" id="9802811at2"/>
<dbReference type="NCBIfam" id="TIGR01379">
    <property type="entry name" value="thiL"/>
    <property type="match status" value="1"/>
</dbReference>
<dbReference type="RefSeq" id="WP_023173232.1">
    <property type="nucleotide sequence ID" value="NC_022600.1"/>
</dbReference>
<comment type="function">
    <text evidence="1">Catalyzes the ATP-dependent phosphorylation of thiamine-monophosphate (TMP) to form thiamine-pyrophosphate (TPP), the active form of vitamin B1.</text>
</comment>
<dbReference type="GO" id="GO:0005524">
    <property type="term" value="F:ATP binding"/>
    <property type="evidence" value="ECO:0007669"/>
    <property type="project" value="UniProtKB-UniRule"/>
</dbReference>
<feature type="binding site" evidence="1">
    <location>
        <position position="35"/>
    </location>
    <ligand>
        <name>Mg(2+)</name>
        <dbReference type="ChEBI" id="CHEBI:18420"/>
        <label>4</label>
    </ligand>
</feature>
<feature type="binding site" evidence="1">
    <location>
        <position position="273"/>
    </location>
    <ligand>
        <name>substrate</name>
    </ligand>
</feature>
<dbReference type="SUPFAM" id="SSF56042">
    <property type="entry name" value="PurM C-terminal domain-like"/>
    <property type="match status" value="1"/>
</dbReference>
<dbReference type="GO" id="GO:0009228">
    <property type="term" value="P:thiamine biosynthetic process"/>
    <property type="evidence" value="ECO:0007669"/>
    <property type="project" value="UniProtKB-KW"/>
</dbReference>
<dbReference type="SUPFAM" id="SSF55326">
    <property type="entry name" value="PurM N-terminal domain-like"/>
    <property type="match status" value="1"/>
</dbReference>
<comment type="miscellaneous">
    <text evidence="1">Reaction mechanism of ThiL seems to utilize a direct, inline transfer of the gamma-phosphate of ATP to TMP rather than a phosphorylated enzyme intermediate.</text>
</comment>
<feature type="binding site" evidence="1">
    <location>
        <position position="80"/>
    </location>
    <ligand>
        <name>Mg(2+)</name>
        <dbReference type="ChEBI" id="CHEBI:18420"/>
        <label>3</label>
    </ligand>
</feature>
<dbReference type="PATRIC" id="fig|1183438.3.peg.1825"/>
<feature type="binding site" evidence="1">
    <location>
        <begin position="127"/>
        <end position="128"/>
    </location>
    <ligand>
        <name>ATP</name>
        <dbReference type="ChEBI" id="CHEBI:30616"/>
    </ligand>
</feature>
<dbReference type="InterPro" id="IPR010918">
    <property type="entry name" value="PurM-like_C_dom"/>
</dbReference>
<dbReference type="GO" id="GO:0009030">
    <property type="term" value="F:thiamine-phosphate kinase activity"/>
    <property type="evidence" value="ECO:0007669"/>
    <property type="project" value="UniProtKB-UniRule"/>
</dbReference>
<feature type="binding site" evidence="1">
    <location>
        <position position="58"/>
    </location>
    <ligand>
        <name>substrate</name>
    </ligand>
</feature>
<feature type="binding site" evidence="1">
    <location>
        <position position="51"/>
    </location>
    <ligand>
        <name>Mg(2+)</name>
        <dbReference type="ChEBI" id="CHEBI:18420"/>
        <label>2</label>
    </ligand>
</feature>
<feature type="binding site" evidence="1">
    <location>
        <position position="225"/>
    </location>
    <ligand>
        <name>ATP</name>
        <dbReference type="ChEBI" id="CHEBI:30616"/>
    </ligand>
</feature>
<comment type="pathway">
    <text evidence="1">Cofactor biosynthesis; thiamine diphosphate biosynthesis; thiamine diphosphate from thiamine phosphate: step 1/1.</text>
</comment>
<feature type="binding site" evidence="1">
    <location>
        <position position="325"/>
    </location>
    <ligand>
        <name>substrate</name>
    </ligand>
</feature>
<dbReference type="PANTHER" id="PTHR30270:SF0">
    <property type="entry name" value="THIAMINE-MONOPHOSPHATE KINASE"/>
    <property type="match status" value="1"/>
</dbReference>
<dbReference type="PIRSF" id="PIRSF005303">
    <property type="entry name" value="Thiam_monoph_kin"/>
    <property type="match status" value="1"/>
</dbReference>
<dbReference type="InterPro" id="IPR036676">
    <property type="entry name" value="PurM-like_C_sf"/>
</dbReference>
<feature type="domain" description="PurM-like C-terminal" evidence="3">
    <location>
        <begin position="157"/>
        <end position="310"/>
    </location>
</feature>
<evidence type="ECO:0000259" key="3">
    <source>
        <dbReference type="Pfam" id="PF02769"/>
    </source>
</evidence>
<comment type="catalytic activity">
    <reaction evidence="1">
        <text>thiamine phosphate + ATP = thiamine diphosphate + ADP</text>
        <dbReference type="Rhea" id="RHEA:15913"/>
        <dbReference type="ChEBI" id="CHEBI:30616"/>
        <dbReference type="ChEBI" id="CHEBI:37575"/>
        <dbReference type="ChEBI" id="CHEBI:58937"/>
        <dbReference type="ChEBI" id="CHEBI:456216"/>
        <dbReference type="EC" id="2.7.4.16"/>
    </reaction>
</comment>
<accession>U5QGL3</accession>
<gene>
    <name evidence="1 4" type="primary">thiL</name>
    <name evidence="4" type="ORF">GKIL_1861</name>
</gene>
<keyword evidence="1 4" id="KW-0808">Transferase</keyword>
<feature type="binding site" evidence="1">
    <location>
        <position position="223"/>
    </location>
    <ligand>
        <name>Mg(2+)</name>
        <dbReference type="ChEBI" id="CHEBI:18420"/>
        <label>3</label>
    </ligand>
</feature>
<feature type="binding site" evidence="1">
    <location>
        <position position="110"/>
    </location>
    <ligand>
        <name>ATP</name>
        <dbReference type="ChEBI" id="CHEBI:30616"/>
    </ligand>
</feature>
<dbReference type="Pfam" id="PF00586">
    <property type="entry name" value="AIRS"/>
    <property type="match status" value="1"/>
</dbReference>
<dbReference type="Gene3D" id="3.90.650.10">
    <property type="entry name" value="PurM-like C-terminal domain"/>
    <property type="match status" value="1"/>
</dbReference>
<feature type="binding site" evidence="1">
    <location>
        <position position="226"/>
    </location>
    <ligand>
        <name>Mg(2+)</name>
        <dbReference type="ChEBI" id="CHEBI:18420"/>
        <label>5</label>
    </ligand>
</feature>
<feature type="binding site" evidence="1">
    <location>
        <position position="80"/>
    </location>
    <ligand>
        <name>Mg(2+)</name>
        <dbReference type="ChEBI" id="CHEBI:18420"/>
        <label>2</label>
    </ligand>
</feature>
<keyword evidence="1" id="KW-0479">Metal-binding</keyword>
<dbReference type="Pfam" id="PF02769">
    <property type="entry name" value="AIRS_C"/>
    <property type="match status" value="1"/>
</dbReference>
<feature type="domain" description="PurM-like N-terminal" evidence="2">
    <location>
        <begin position="33"/>
        <end position="144"/>
    </location>
</feature>
<evidence type="ECO:0000256" key="1">
    <source>
        <dbReference type="HAMAP-Rule" id="MF_02128"/>
    </source>
</evidence>
<keyword evidence="1" id="KW-0460">Magnesium</keyword>
<keyword evidence="1 4" id="KW-0418">Kinase</keyword>
<dbReference type="HAMAP" id="MF_02128">
    <property type="entry name" value="TMP_kinase"/>
    <property type="match status" value="1"/>
</dbReference>
<feature type="binding site" evidence="1">
    <location>
        <position position="35"/>
    </location>
    <ligand>
        <name>Mg(2+)</name>
        <dbReference type="ChEBI" id="CHEBI:18420"/>
        <label>3</label>
    </ligand>
</feature>
<feature type="binding site" evidence="1">
    <location>
        <position position="128"/>
    </location>
    <ligand>
        <name>Mg(2+)</name>
        <dbReference type="ChEBI" id="CHEBI:18420"/>
        <label>1</label>
    </ligand>
</feature>
<evidence type="ECO:0000313" key="4">
    <source>
        <dbReference type="EMBL" id="AGY58107.1"/>
    </source>
</evidence>
<dbReference type="STRING" id="1183438.GKIL_1861"/>
<dbReference type="AlphaFoldDB" id="U5QGL3"/>
<dbReference type="EC" id="2.7.4.16" evidence="1"/>
<dbReference type="eggNOG" id="COG0611">
    <property type="taxonomic scope" value="Bacteria"/>
</dbReference>
<dbReference type="PANTHER" id="PTHR30270">
    <property type="entry name" value="THIAMINE-MONOPHOSPHATE KINASE"/>
    <property type="match status" value="1"/>
</dbReference>
<organism evidence="4 5">
    <name type="scientific">Gloeobacter kilaueensis (strain ATCC BAA-2537 / CCAP 1431/1 / ULC 316 / JS1)</name>
    <dbReference type="NCBI Taxonomy" id="1183438"/>
    <lineage>
        <taxon>Bacteria</taxon>
        <taxon>Bacillati</taxon>
        <taxon>Cyanobacteriota</taxon>
        <taxon>Cyanophyceae</taxon>
        <taxon>Gloeobacterales</taxon>
        <taxon>Gloeobacteraceae</taxon>
        <taxon>Gloeobacter</taxon>
    </lineage>
</organism>
<keyword evidence="5" id="KW-1185">Reference proteome</keyword>
<name>U5QGL3_GLOK1</name>
<proteinExistence type="inferred from homology"/>
<feature type="binding site" evidence="1">
    <location>
        <position position="51"/>
    </location>
    <ligand>
        <name>Mg(2+)</name>
        <dbReference type="ChEBI" id="CHEBI:18420"/>
        <label>1</label>
    </ligand>
</feature>
<dbReference type="Gene3D" id="3.30.1330.10">
    <property type="entry name" value="PurM-like, N-terminal domain"/>
    <property type="match status" value="1"/>
</dbReference>
<evidence type="ECO:0000313" key="5">
    <source>
        <dbReference type="Proteomes" id="UP000017396"/>
    </source>
</evidence>
<dbReference type="InterPro" id="IPR006283">
    <property type="entry name" value="ThiL-like"/>
</dbReference>
<dbReference type="EMBL" id="CP003587">
    <property type="protein sequence ID" value="AGY58107.1"/>
    <property type="molecule type" value="Genomic_DNA"/>
</dbReference>
<feature type="binding site" evidence="1">
    <location>
        <position position="80"/>
    </location>
    <ligand>
        <name>Mg(2+)</name>
        <dbReference type="ChEBI" id="CHEBI:18420"/>
        <label>4</label>
    </ligand>
</feature>
<dbReference type="GO" id="GO:0000287">
    <property type="term" value="F:magnesium ion binding"/>
    <property type="evidence" value="ECO:0007669"/>
    <property type="project" value="UniProtKB-UniRule"/>
</dbReference>
<dbReference type="InterPro" id="IPR016188">
    <property type="entry name" value="PurM-like_N"/>
</dbReference>
<dbReference type="KEGG" id="glj:GKIL_1861"/>
<dbReference type="UniPathway" id="UPA00060">
    <property type="reaction ID" value="UER00142"/>
</dbReference>
<sequence length="332" mass="34182">MSEPTLADLGERGLIARLGRFFGRGKNLVVAAGDDGAVLALGDRLLVATSDLLFDGIHFSDQTTSAFDVGWRAAAANLSDLAAMGAEPIGTLIGLGLTEATPVSWVEQLYAGFTACADPVGGIILGGDTCRAKSRSVAVTALGAAPSGRILRRDAARPGDLLVVTGHLGASCAGLAVLQQPERYSHLDPAVRERVIEAHRRPVARLGVAPLVFSACDRAAAMDTSDGLTDAIEQVCGQSGCGAIVDLENVPIDPATRAVAGGDAERWALGGGEDYELLIALEAAAAGDLIRMLGNSGLAATVVGEVTAERPIVDRRGQPLAGPQFEHFGDIK</sequence>
<dbReference type="HOGENOM" id="CLU_046964_3_0_3"/>
<keyword evidence="1" id="KW-0784">Thiamine biosynthesis</keyword>
<dbReference type="InterPro" id="IPR036921">
    <property type="entry name" value="PurM-like_N_sf"/>
</dbReference>
<comment type="similarity">
    <text evidence="1">Belongs to the thiamine-monophosphate kinase family.</text>
</comment>
<feature type="binding site" evidence="1">
    <location>
        <position position="49"/>
    </location>
    <ligand>
        <name>Mg(2+)</name>
        <dbReference type="ChEBI" id="CHEBI:18420"/>
        <label>4</label>
    </ligand>
</feature>
<protein>
    <recommendedName>
        <fullName evidence="1">Thiamine-monophosphate kinase</fullName>
        <shortName evidence="1">TMP kinase</shortName>
        <shortName evidence="1">Thiamine-phosphate kinase</shortName>
        <ecNumber evidence="1">2.7.4.16</ecNumber>
    </recommendedName>
</protein>
<keyword evidence="1" id="KW-0547">Nucleotide-binding</keyword>
<keyword evidence="1" id="KW-0067">ATP-binding</keyword>
<dbReference type="GO" id="GO:0009229">
    <property type="term" value="P:thiamine diphosphate biosynthetic process"/>
    <property type="evidence" value="ECO:0007669"/>
    <property type="project" value="UniProtKB-UniRule"/>
</dbReference>
<dbReference type="CDD" id="cd02194">
    <property type="entry name" value="ThiL"/>
    <property type="match status" value="1"/>
</dbReference>
<feature type="binding site" evidence="1">
    <location>
        <position position="153"/>
    </location>
    <ligand>
        <name>ATP</name>
        <dbReference type="ChEBI" id="CHEBI:30616"/>
    </ligand>
</feature>
<dbReference type="Proteomes" id="UP000017396">
    <property type="component" value="Chromosome"/>
</dbReference>
<feature type="binding site" evidence="1">
    <location>
        <position position="50"/>
    </location>
    <ligand>
        <name>Mg(2+)</name>
        <dbReference type="ChEBI" id="CHEBI:18420"/>
        <label>1</label>
    </ligand>
</feature>